<feature type="domain" description="Peptidase S1" evidence="11">
    <location>
        <begin position="127"/>
        <end position="373"/>
    </location>
</feature>
<dbReference type="InterPro" id="IPR001254">
    <property type="entry name" value="Trypsin_dom"/>
</dbReference>
<dbReference type="EMBL" id="JAWZYT010000881">
    <property type="protein sequence ID" value="KAK4317923.1"/>
    <property type="molecule type" value="Genomic_DNA"/>
</dbReference>
<evidence type="ECO:0000259" key="11">
    <source>
        <dbReference type="PROSITE" id="PS50240"/>
    </source>
</evidence>
<keyword evidence="8" id="KW-1015">Disulfide bond</keyword>
<dbReference type="PRINTS" id="PR00722">
    <property type="entry name" value="CHYMOTRYPSIN"/>
</dbReference>
<comment type="caution">
    <text evidence="12">The sequence shown here is derived from an EMBL/GenBank/DDBJ whole genome shotgun (WGS) entry which is preliminary data.</text>
</comment>
<evidence type="ECO:0000256" key="5">
    <source>
        <dbReference type="ARBA" id="ARBA00022801"/>
    </source>
</evidence>
<evidence type="ECO:0000256" key="6">
    <source>
        <dbReference type="ARBA" id="ARBA00022825"/>
    </source>
</evidence>
<keyword evidence="3 9" id="KW-0645">Protease</keyword>
<dbReference type="InterPro" id="IPR001314">
    <property type="entry name" value="Peptidase_S1A"/>
</dbReference>
<keyword evidence="2" id="KW-0964">Secreted</keyword>
<dbReference type="PROSITE" id="PS50240">
    <property type="entry name" value="TRYPSIN_DOM"/>
    <property type="match status" value="1"/>
</dbReference>
<evidence type="ECO:0000256" key="3">
    <source>
        <dbReference type="ARBA" id="ARBA00022670"/>
    </source>
</evidence>
<proteinExistence type="predicted"/>
<comment type="subcellular location">
    <subcellularLocation>
        <location evidence="1">Secreted</location>
    </subcellularLocation>
</comment>
<accession>A0AAE1Q0X2</accession>
<dbReference type="CDD" id="cd00190">
    <property type="entry name" value="Tryp_SPc"/>
    <property type="match status" value="1"/>
</dbReference>
<evidence type="ECO:0000256" key="2">
    <source>
        <dbReference type="ARBA" id="ARBA00022525"/>
    </source>
</evidence>
<dbReference type="Pfam" id="PF00089">
    <property type="entry name" value="Trypsin"/>
    <property type="match status" value="1"/>
</dbReference>
<evidence type="ECO:0000256" key="7">
    <source>
        <dbReference type="ARBA" id="ARBA00023145"/>
    </source>
</evidence>
<dbReference type="PROSITE" id="PS00135">
    <property type="entry name" value="TRYPSIN_SER"/>
    <property type="match status" value="1"/>
</dbReference>
<dbReference type="AlphaFoldDB" id="A0AAE1Q0X2"/>
<gene>
    <name evidence="12" type="ORF">Pmani_011032</name>
</gene>
<dbReference type="InterPro" id="IPR050127">
    <property type="entry name" value="Serine_Proteases_S1"/>
</dbReference>
<dbReference type="InterPro" id="IPR033116">
    <property type="entry name" value="TRYPSIN_SER"/>
</dbReference>
<keyword evidence="6 9" id="KW-0720">Serine protease</keyword>
<dbReference type="GO" id="GO:0005615">
    <property type="term" value="C:extracellular space"/>
    <property type="evidence" value="ECO:0007669"/>
    <property type="project" value="TreeGrafter"/>
</dbReference>
<dbReference type="FunFam" id="2.40.10.10:FF:000146">
    <property type="entry name" value="Serine protease 53"/>
    <property type="match status" value="1"/>
</dbReference>
<protein>
    <recommendedName>
        <fullName evidence="11">Peptidase S1 domain-containing protein</fullName>
    </recommendedName>
</protein>
<keyword evidence="5 9" id="KW-0378">Hydrolase</keyword>
<dbReference type="Gene3D" id="2.40.10.10">
    <property type="entry name" value="Trypsin-like serine proteases"/>
    <property type="match status" value="2"/>
</dbReference>
<dbReference type="InterPro" id="IPR043504">
    <property type="entry name" value="Peptidase_S1_PA_chymotrypsin"/>
</dbReference>
<dbReference type="SUPFAM" id="SSF50494">
    <property type="entry name" value="Trypsin-like serine proteases"/>
    <property type="match status" value="1"/>
</dbReference>
<dbReference type="PROSITE" id="PS00134">
    <property type="entry name" value="TRYPSIN_HIS"/>
    <property type="match status" value="1"/>
</dbReference>
<dbReference type="Proteomes" id="UP001292094">
    <property type="component" value="Unassembled WGS sequence"/>
</dbReference>
<dbReference type="GO" id="GO:0006508">
    <property type="term" value="P:proteolysis"/>
    <property type="evidence" value="ECO:0007669"/>
    <property type="project" value="UniProtKB-KW"/>
</dbReference>
<evidence type="ECO:0000313" key="13">
    <source>
        <dbReference type="Proteomes" id="UP001292094"/>
    </source>
</evidence>
<dbReference type="PANTHER" id="PTHR24264:SF65">
    <property type="entry name" value="SRCR DOMAIN-CONTAINING PROTEIN"/>
    <property type="match status" value="1"/>
</dbReference>
<evidence type="ECO:0000256" key="10">
    <source>
        <dbReference type="SAM" id="SignalP"/>
    </source>
</evidence>
<dbReference type="InterPro" id="IPR018114">
    <property type="entry name" value="TRYPSIN_HIS"/>
</dbReference>
<dbReference type="GO" id="GO:0004252">
    <property type="term" value="F:serine-type endopeptidase activity"/>
    <property type="evidence" value="ECO:0007669"/>
    <property type="project" value="InterPro"/>
</dbReference>
<reference evidence="12" key="1">
    <citation type="submission" date="2023-11" db="EMBL/GenBank/DDBJ databases">
        <title>Genome assemblies of two species of porcelain crab, Petrolisthes cinctipes and Petrolisthes manimaculis (Anomura: Porcellanidae).</title>
        <authorList>
            <person name="Angst P."/>
        </authorList>
    </citation>
    <scope>NUCLEOTIDE SEQUENCE</scope>
    <source>
        <strain evidence="12">PB745_02</strain>
        <tissue evidence="12">Gill</tissue>
    </source>
</reference>
<feature type="chain" id="PRO_5042045318" description="Peptidase S1 domain-containing protein" evidence="10">
    <location>
        <begin position="44"/>
        <end position="377"/>
    </location>
</feature>
<evidence type="ECO:0000256" key="8">
    <source>
        <dbReference type="ARBA" id="ARBA00023157"/>
    </source>
</evidence>
<feature type="signal peptide" evidence="10">
    <location>
        <begin position="1"/>
        <end position="43"/>
    </location>
</feature>
<evidence type="ECO:0000256" key="1">
    <source>
        <dbReference type="ARBA" id="ARBA00004613"/>
    </source>
</evidence>
<dbReference type="InterPro" id="IPR009003">
    <property type="entry name" value="Peptidase_S1_PA"/>
</dbReference>
<evidence type="ECO:0000313" key="12">
    <source>
        <dbReference type="EMBL" id="KAK4317923.1"/>
    </source>
</evidence>
<evidence type="ECO:0000256" key="4">
    <source>
        <dbReference type="ARBA" id="ARBA00022729"/>
    </source>
</evidence>
<name>A0AAE1Q0X2_9EUCA</name>
<keyword evidence="13" id="KW-1185">Reference proteome</keyword>
<sequence length="377" mass="41347">MHCCVGLVTRRVLWWMRFVWMVMEANWWCLLVVLLGGVCVVSGQGTGQSCSRLDGTRGICVDLQECLSQGGSIEGATHVQLCSNRDFDRAIVCCRSSPATIARNMCAKWHQNRRQSGGGCSVTVPLVRGGQEARVGEFPHMVSLLQDTPRRGYRHVCGGSLIAPDWVLTAAHCIQNSRLWVRLGAHDLREEERGISLPVEVLNSIIHPNYKDQRRYNDIALLHLRHKAPITPRIQPACLPHSGRRVEGGVQMIVAGWGKTGLADPISDVLQKAKVRSISRLECALHKQLGLLGSTSISYPGGITDSIICLDEQVTGSCQGDSGGPLMLGRNGECAVEVVGLVSRGVSECSGTKVPGIYTRVEYFLDWIVDTIWKNEL</sequence>
<dbReference type="SMART" id="SM00020">
    <property type="entry name" value="Tryp_SPc"/>
    <property type="match status" value="1"/>
</dbReference>
<keyword evidence="7" id="KW-0865">Zymogen</keyword>
<evidence type="ECO:0000256" key="9">
    <source>
        <dbReference type="RuleBase" id="RU363034"/>
    </source>
</evidence>
<dbReference type="PANTHER" id="PTHR24264">
    <property type="entry name" value="TRYPSIN-RELATED"/>
    <property type="match status" value="1"/>
</dbReference>
<keyword evidence="4 10" id="KW-0732">Signal</keyword>
<organism evidence="12 13">
    <name type="scientific">Petrolisthes manimaculis</name>
    <dbReference type="NCBI Taxonomy" id="1843537"/>
    <lineage>
        <taxon>Eukaryota</taxon>
        <taxon>Metazoa</taxon>
        <taxon>Ecdysozoa</taxon>
        <taxon>Arthropoda</taxon>
        <taxon>Crustacea</taxon>
        <taxon>Multicrustacea</taxon>
        <taxon>Malacostraca</taxon>
        <taxon>Eumalacostraca</taxon>
        <taxon>Eucarida</taxon>
        <taxon>Decapoda</taxon>
        <taxon>Pleocyemata</taxon>
        <taxon>Anomura</taxon>
        <taxon>Galatheoidea</taxon>
        <taxon>Porcellanidae</taxon>
        <taxon>Petrolisthes</taxon>
    </lineage>
</organism>